<comment type="caution">
    <text evidence="2">The sequence shown here is derived from an EMBL/GenBank/DDBJ whole genome shotgun (WGS) entry which is preliminary data.</text>
</comment>
<protein>
    <submittedName>
        <fullName evidence="2">VC0807 family protein</fullName>
    </submittedName>
</protein>
<dbReference type="NCBIfam" id="NF041646">
    <property type="entry name" value="VC0807_fam"/>
    <property type="match status" value="1"/>
</dbReference>
<feature type="transmembrane region" description="Helical" evidence="1">
    <location>
        <begin position="169"/>
        <end position="188"/>
    </location>
</feature>
<dbReference type="RefSeq" id="WP_345364606.1">
    <property type="nucleotide sequence ID" value="NZ_BAABII010000012.1"/>
</dbReference>
<keyword evidence="1" id="KW-1133">Transmembrane helix</keyword>
<feature type="transmembrane region" description="Helical" evidence="1">
    <location>
        <begin position="12"/>
        <end position="30"/>
    </location>
</feature>
<proteinExistence type="predicted"/>
<reference evidence="2 3" key="1">
    <citation type="submission" date="2024-08" db="EMBL/GenBank/DDBJ databases">
        <title>Genome mining of Saccharopolyspora cebuensis PGLac3 from Nigerian medicinal plant.</title>
        <authorList>
            <person name="Ezeobiora C.E."/>
            <person name="Igbokwe N.H."/>
            <person name="Amin D.H."/>
            <person name="Mendie U.E."/>
        </authorList>
    </citation>
    <scope>NUCLEOTIDE SEQUENCE [LARGE SCALE GENOMIC DNA]</scope>
    <source>
        <strain evidence="2 3">PGLac3</strain>
    </source>
</reference>
<sequence>MNPAWRGQLLPVATDLVLPIALFYGLRAAGFSQLHALLLGAVAPALRLVYGLVVRRRIDRLGAFVLVIIGLSIALIPITGSPRVLLAKDAWVFAACGVAVLLTLFGKPVMFSLARMLSGESTHHDWDERWATSEPFRRVWRRLTVVWGVALLVEAVLQVVLAFTLPIDLVPVLSTAQWVLALLLLQVASQCYVRRPRVAAVLS</sequence>
<evidence type="ECO:0000313" key="3">
    <source>
        <dbReference type="Proteomes" id="UP001564626"/>
    </source>
</evidence>
<name>A0ABV4CDH3_9PSEU</name>
<dbReference type="Proteomes" id="UP001564626">
    <property type="component" value="Unassembled WGS sequence"/>
</dbReference>
<feature type="transmembrane region" description="Helical" evidence="1">
    <location>
        <begin position="61"/>
        <end position="78"/>
    </location>
</feature>
<keyword evidence="3" id="KW-1185">Reference proteome</keyword>
<feature type="transmembrane region" description="Helical" evidence="1">
    <location>
        <begin position="143"/>
        <end position="163"/>
    </location>
</feature>
<feature type="transmembrane region" description="Helical" evidence="1">
    <location>
        <begin position="90"/>
        <end position="106"/>
    </location>
</feature>
<keyword evidence="1" id="KW-0812">Transmembrane</keyword>
<keyword evidence="1" id="KW-0472">Membrane</keyword>
<evidence type="ECO:0000256" key="1">
    <source>
        <dbReference type="SAM" id="Phobius"/>
    </source>
</evidence>
<organism evidence="2 3">
    <name type="scientific">Saccharopolyspora cebuensis</name>
    <dbReference type="NCBI Taxonomy" id="418759"/>
    <lineage>
        <taxon>Bacteria</taxon>
        <taxon>Bacillati</taxon>
        <taxon>Actinomycetota</taxon>
        <taxon>Actinomycetes</taxon>
        <taxon>Pseudonocardiales</taxon>
        <taxon>Pseudonocardiaceae</taxon>
        <taxon>Saccharopolyspora</taxon>
    </lineage>
</organism>
<gene>
    <name evidence="2" type="ORF">AB8O55_06975</name>
</gene>
<evidence type="ECO:0000313" key="2">
    <source>
        <dbReference type="EMBL" id="MEY8039135.1"/>
    </source>
</evidence>
<dbReference type="EMBL" id="JBGEHV010000009">
    <property type="protein sequence ID" value="MEY8039135.1"/>
    <property type="molecule type" value="Genomic_DNA"/>
</dbReference>
<accession>A0ABV4CDH3</accession>
<feature type="transmembrane region" description="Helical" evidence="1">
    <location>
        <begin position="36"/>
        <end position="54"/>
    </location>
</feature>